<dbReference type="PANTHER" id="PTHR31495">
    <property type="entry name" value="PEROXYGENASE 3-RELATED"/>
    <property type="match status" value="1"/>
</dbReference>
<evidence type="ECO:0000313" key="3">
    <source>
        <dbReference type="EMBL" id="KAF5852882.1"/>
    </source>
</evidence>
<sequence>MIAKLNDKTGESGIQEDGVPVYAIREVPITTQRKPWFDINDPKLPHPAVARANLAPSLDTPQGSTQDNWAEKHSHQTVLQQHCDFFDRDGDGILWPQDTYIGFYRLGLGILFSAFAVLVIHINFSYPTSPGWLPDPYFRLFLKNVHRARHGSDTGTFDPEGRFIPAKFEEIFTKYADGRDYLTIQDLKNTLMGQRNINDPIGWCGFIFEWTATYLMLWPEDGRMMKVCSPPRGTHTRYSMLTNCLKEDIRAVYDGSIFHRIADKREKRLQQQEQQKRQKGQ</sequence>
<organism evidence="3 4">
    <name type="scientific">Cochliobolus sativus</name>
    <name type="common">Common root rot and spot blotch fungus</name>
    <name type="synonym">Bipolaris sorokiniana</name>
    <dbReference type="NCBI Taxonomy" id="45130"/>
    <lineage>
        <taxon>Eukaryota</taxon>
        <taxon>Fungi</taxon>
        <taxon>Dikarya</taxon>
        <taxon>Ascomycota</taxon>
        <taxon>Pezizomycotina</taxon>
        <taxon>Dothideomycetes</taxon>
        <taxon>Pleosporomycetidae</taxon>
        <taxon>Pleosporales</taxon>
        <taxon>Pleosporineae</taxon>
        <taxon>Pleosporaceae</taxon>
        <taxon>Bipolaris</taxon>
    </lineage>
</organism>
<evidence type="ECO:0008006" key="5">
    <source>
        <dbReference type="Google" id="ProtNLM"/>
    </source>
</evidence>
<proteinExistence type="inferred from homology"/>
<evidence type="ECO:0000256" key="1">
    <source>
        <dbReference type="ARBA" id="ARBA00006765"/>
    </source>
</evidence>
<dbReference type="PANTHER" id="PTHR31495:SF0">
    <property type="entry name" value="BINDING PROTEIN CALEOSIN, PUTATIVE (AFU_ORTHOLOGUE AFUA_5G13750)-RELATED"/>
    <property type="match status" value="1"/>
</dbReference>
<dbReference type="GO" id="GO:0005509">
    <property type="term" value="F:calcium ion binding"/>
    <property type="evidence" value="ECO:0007669"/>
    <property type="project" value="TreeGrafter"/>
</dbReference>
<dbReference type="InterPro" id="IPR007736">
    <property type="entry name" value="Caleosin-related"/>
</dbReference>
<dbReference type="GO" id="GO:0004497">
    <property type="term" value="F:monooxygenase activity"/>
    <property type="evidence" value="ECO:0007669"/>
    <property type="project" value="TreeGrafter"/>
</dbReference>
<feature type="transmembrane region" description="Helical" evidence="2">
    <location>
        <begin position="103"/>
        <end position="124"/>
    </location>
</feature>
<name>A0A8H5ZPB3_COCSA</name>
<keyword evidence="2" id="KW-0812">Transmembrane</keyword>
<keyword evidence="2" id="KW-1133">Transmembrane helix</keyword>
<gene>
    <name evidence="3" type="ORF">GGP41_008301</name>
</gene>
<protein>
    <recommendedName>
        <fullName evidence="5">Caleosin domain-containing protein</fullName>
    </recommendedName>
</protein>
<dbReference type="EMBL" id="WNKQ01000003">
    <property type="protein sequence ID" value="KAF5852882.1"/>
    <property type="molecule type" value="Genomic_DNA"/>
</dbReference>
<comment type="similarity">
    <text evidence="1">Belongs to the caleosin family.</text>
</comment>
<dbReference type="AlphaFoldDB" id="A0A8H5ZPB3"/>
<evidence type="ECO:0000313" key="4">
    <source>
        <dbReference type="Proteomes" id="UP000624244"/>
    </source>
</evidence>
<dbReference type="Proteomes" id="UP000624244">
    <property type="component" value="Unassembled WGS sequence"/>
</dbReference>
<comment type="caution">
    <text evidence="3">The sequence shown here is derived from an EMBL/GenBank/DDBJ whole genome shotgun (WGS) entry which is preliminary data.</text>
</comment>
<keyword evidence="2" id="KW-0472">Membrane</keyword>
<evidence type="ECO:0000256" key="2">
    <source>
        <dbReference type="SAM" id="Phobius"/>
    </source>
</evidence>
<dbReference type="Pfam" id="PF05042">
    <property type="entry name" value="Caleosin"/>
    <property type="match status" value="1"/>
</dbReference>
<accession>A0A8H5ZPB3</accession>
<reference evidence="3" key="1">
    <citation type="submission" date="2019-11" db="EMBL/GenBank/DDBJ databases">
        <title>Bipolaris sorokiniana Genome sequencing.</title>
        <authorList>
            <person name="Wang H."/>
        </authorList>
    </citation>
    <scope>NUCLEOTIDE SEQUENCE</scope>
</reference>